<reference evidence="1 2" key="1">
    <citation type="journal article" date="2019" name="Commun. Biol.">
        <title>The bagworm genome reveals a unique fibroin gene that provides high tensile strength.</title>
        <authorList>
            <person name="Kono N."/>
            <person name="Nakamura H."/>
            <person name="Ohtoshi R."/>
            <person name="Tomita M."/>
            <person name="Numata K."/>
            <person name="Arakawa K."/>
        </authorList>
    </citation>
    <scope>NUCLEOTIDE SEQUENCE [LARGE SCALE GENOMIC DNA]</scope>
</reference>
<dbReference type="AlphaFoldDB" id="A0A4C2A420"/>
<evidence type="ECO:0000313" key="1">
    <source>
        <dbReference type="EMBL" id="GBP93647.1"/>
    </source>
</evidence>
<dbReference type="EMBL" id="BGZK01002402">
    <property type="protein sequence ID" value="GBP93647.1"/>
    <property type="molecule type" value="Genomic_DNA"/>
</dbReference>
<name>A0A4C2A420_EUMVA</name>
<protein>
    <recommendedName>
        <fullName evidence="3">Reverse transcriptase domain-containing protein</fullName>
    </recommendedName>
</protein>
<dbReference type="Proteomes" id="UP000299102">
    <property type="component" value="Unassembled WGS sequence"/>
</dbReference>
<keyword evidence="2" id="KW-1185">Reference proteome</keyword>
<proteinExistence type="predicted"/>
<accession>A0A4C2A420</accession>
<dbReference type="OrthoDB" id="8775810at2759"/>
<gene>
    <name evidence="1" type="ORF">EVAR_66716_1</name>
</gene>
<comment type="caution">
    <text evidence="1">The sequence shown here is derived from an EMBL/GenBank/DDBJ whole genome shotgun (WGS) entry which is preliminary data.</text>
</comment>
<sequence>MRILLRVADGNVTAVVCMIDDGKESEIKMDEIMKALKRMKLAKAAGFDRASSEMLRNGGGIVASLLYQLFNKCCYLYDMKEYVCGLRMDELPVKYRLYAEEQVILVPSACRLQERR</sequence>
<organism evidence="1 2">
    <name type="scientific">Eumeta variegata</name>
    <name type="common">Bagworm moth</name>
    <name type="synonym">Eumeta japonica</name>
    <dbReference type="NCBI Taxonomy" id="151549"/>
    <lineage>
        <taxon>Eukaryota</taxon>
        <taxon>Metazoa</taxon>
        <taxon>Ecdysozoa</taxon>
        <taxon>Arthropoda</taxon>
        <taxon>Hexapoda</taxon>
        <taxon>Insecta</taxon>
        <taxon>Pterygota</taxon>
        <taxon>Neoptera</taxon>
        <taxon>Endopterygota</taxon>
        <taxon>Lepidoptera</taxon>
        <taxon>Glossata</taxon>
        <taxon>Ditrysia</taxon>
        <taxon>Tineoidea</taxon>
        <taxon>Psychidae</taxon>
        <taxon>Oiketicinae</taxon>
        <taxon>Eumeta</taxon>
    </lineage>
</organism>
<evidence type="ECO:0000313" key="2">
    <source>
        <dbReference type="Proteomes" id="UP000299102"/>
    </source>
</evidence>
<evidence type="ECO:0008006" key="3">
    <source>
        <dbReference type="Google" id="ProtNLM"/>
    </source>
</evidence>